<dbReference type="RefSeq" id="WP_138749324.1">
    <property type="nucleotide sequence ID" value="NZ_VCLB01000008.1"/>
</dbReference>
<sequence>MTDTPSEPNLESAQGPAPAASDSAPPPSDAPGAAPAPPEEIRSQVTCSRGFAQWLSLHNCSLAFTSYQTGQLFLVGVLPNGALSLHQRNFVRAMGLIGDSQRLLLAGLAQIWRFENVLGPNERANDAFDRLYVPRRGQTVADVDVHELGIDAAGRLLFVNTKYSCLATDSVVHSFKPVWRPPFISRLAPEDRCHLNGLAMENGVPRFVTSVSTTDIVDGWRNERRDGGVVVNVETDEIVTEGVSMPHSPRLYKNALWFLDSGNGYLTRLDLQSRTRERVAFCPGFLRGLSFHDGHAVVGLSLARREGVFSGLNLQDELEKRRAEAWCGLQIVNTENGDIVEWLRIEGGIKELFDVSVLPGVTCPMALPTFGPELASFITIEAPDRPLSERGWHPAT</sequence>
<dbReference type="Proteomes" id="UP000307874">
    <property type="component" value="Unassembled WGS sequence"/>
</dbReference>
<proteinExistence type="predicted"/>
<dbReference type="Pfam" id="PF16261">
    <property type="entry name" value="DUF4915"/>
    <property type="match status" value="1"/>
</dbReference>
<organism evidence="3 4">
    <name type="scientific">Martelella lutilitoris</name>
    <dbReference type="NCBI Taxonomy" id="2583532"/>
    <lineage>
        <taxon>Bacteria</taxon>
        <taxon>Pseudomonadati</taxon>
        <taxon>Pseudomonadota</taxon>
        <taxon>Alphaproteobacteria</taxon>
        <taxon>Hyphomicrobiales</taxon>
        <taxon>Aurantimonadaceae</taxon>
        <taxon>Martelella</taxon>
    </lineage>
</organism>
<dbReference type="AlphaFoldDB" id="A0A5C4JN48"/>
<feature type="compositionally biased region" description="Pro residues" evidence="1">
    <location>
        <begin position="24"/>
        <end position="38"/>
    </location>
</feature>
<protein>
    <submittedName>
        <fullName evidence="3">TIGR03032 family protein</fullName>
    </submittedName>
</protein>
<reference evidence="3 4" key="1">
    <citation type="submission" date="2019-06" db="EMBL/GenBank/DDBJ databases">
        <title>Martelella lutilitoris sp. nov., isolated from a tidal mudflat.</title>
        <authorList>
            <person name="Kim Y.-J."/>
        </authorList>
    </citation>
    <scope>NUCLEOTIDE SEQUENCE [LARGE SCALE GENOMIC DNA]</scope>
    <source>
        <strain evidence="3 4">GH2-6</strain>
    </source>
</reference>
<evidence type="ECO:0000256" key="1">
    <source>
        <dbReference type="SAM" id="MobiDB-lite"/>
    </source>
</evidence>
<dbReference type="OrthoDB" id="238183at2"/>
<evidence type="ECO:0000259" key="2">
    <source>
        <dbReference type="Pfam" id="PF16261"/>
    </source>
</evidence>
<feature type="compositionally biased region" description="Low complexity" evidence="1">
    <location>
        <begin position="12"/>
        <end position="23"/>
    </location>
</feature>
<name>A0A5C4JN48_9HYPH</name>
<comment type="caution">
    <text evidence="3">The sequence shown here is derived from an EMBL/GenBank/DDBJ whole genome shotgun (WGS) entry which is preliminary data.</text>
</comment>
<accession>A0A5C4JN48</accession>
<dbReference type="EMBL" id="VCLB01000008">
    <property type="protein sequence ID" value="TNB46886.1"/>
    <property type="molecule type" value="Genomic_DNA"/>
</dbReference>
<evidence type="ECO:0000313" key="4">
    <source>
        <dbReference type="Proteomes" id="UP000307874"/>
    </source>
</evidence>
<evidence type="ECO:0000313" key="3">
    <source>
        <dbReference type="EMBL" id="TNB46886.1"/>
    </source>
</evidence>
<dbReference type="InterPro" id="IPR017481">
    <property type="entry name" value="CHP03032"/>
</dbReference>
<dbReference type="NCBIfam" id="TIGR03032">
    <property type="entry name" value="TIGR03032 family protein"/>
    <property type="match status" value="1"/>
</dbReference>
<gene>
    <name evidence="3" type="ORF">FF124_15115</name>
</gene>
<feature type="compositionally biased region" description="Polar residues" evidence="1">
    <location>
        <begin position="1"/>
        <end position="11"/>
    </location>
</feature>
<feature type="region of interest" description="Disordered" evidence="1">
    <location>
        <begin position="1"/>
        <end position="41"/>
    </location>
</feature>
<dbReference type="SUPFAM" id="SSF63825">
    <property type="entry name" value="YWTD domain"/>
    <property type="match status" value="1"/>
</dbReference>
<feature type="domain" description="Conserved hypothetical protein CHP03032" evidence="2">
    <location>
        <begin position="50"/>
        <end position="367"/>
    </location>
</feature>
<keyword evidence="4" id="KW-1185">Reference proteome</keyword>